<sequence>MTIPKISIYTMFVLFSIFTFKSCQADITIQRFSTNPLINSTDLPIYCDNDYNINFPTVVRTPGWLRNRLHDVIGVRPTYLMYFSDHHGKQIFMAWSFDLEGPWNVHAPGTLRVTQVLAAFNATLNDTKAEVASADIYLDDDAKIVRMYFHRRVPNDNYAIVTSVAYSEDGIHFNHIDIRAIGTAYMRHFIHDGYIYLTDRQAQLWRSRDGVNNLEAGPTTIAEAFVNQSAVNGDGYTGLVRHIGLIKRGNTLYIYGTRVGDAPERVLWTTMNLRGNWSQWEAESPVQEGFRPVMDYEGANLPIIPSRKGSANEPVNQLRDPFPFYDMGKCYIFYTVAGESGIAGARLPRCFDN</sequence>
<protein>
    <submittedName>
        <fullName evidence="1">Uncharacterized protein</fullName>
    </submittedName>
</protein>
<gene>
    <name evidence="1" type="ORF">mv_R108</name>
</gene>
<accession>H2ED40</accession>
<dbReference type="Gene3D" id="2.115.10.20">
    <property type="entry name" value="Glycosyl hydrolase domain, family 43"/>
    <property type="match status" value="1"/>
</dbReference>
<dbReference type="InterPro" id="IPR023296">
    <property type="entry name" value="Glyco_hydro_beta-prop_sf"/>
</dbReference>
<organism evidence="1">
    <name type="scientific">Moumouvirus sp. 'Monve'</name>
    <dbReference type="NCBI Taxonomy" id="1128131"/>
    <lineage>
        <taxon>Viruses</taxon>
        <taxon>Varidnaviria</taxon>
        <taxon>Bamfordvirae</taxon>
        <taxon>Nucleocytoviricota</taxon>
        <taxon>Megaviricetes</taxon>
        <taxon>Imitervirales</taxon>
        <taxon>Mimiviridae</taxon>
        <taxon>Megamimivirinae</taxon>
        <taxon>Moumouvirus</taxon>
    </lineage>
</organism>
<dbReference type="SUPFAM" id="SSF75005">
    <property type="entry name" value="Arabinanase/levansucrase/invertase"/>
    <property type="match status" value="1"/>
</dbReference>
<name>H2ED40_9VIRU</name>
<dbReference type="EMBL" id="JN885995">
    <property type="protein sequence ID" value="AEX62313.1"/>
    <property type="molecule type" value="Genomic_DNA"/>
</dbReference>
<evidence type="ECO:0000313" key="1">
    <source>
        <dbReference type="EMBL" id="AEX62313.1"/>
    </source>
</evidence>
<reference evidence="1" key="1">
    <citation type="submission" date="2011-10" db="EMBL/GenBank/DDBJ databases">
        <title>Provirophages and transpovirons: unique mobilome of giant viruses.</title>
        <authorList>
            <person name="Desnues C."/>
            <person name="LaScola B."/>
            <person name="Yutin N."/>
            <person name="Fournous G."/>
            <person name="Koonin E."/>
            <person name="Raoult D."/>
        </authorList>
    </citation>
    <scope>NUCLEOTIDE SEQUENCE</scope>
    <source>
        <strain evidence="1">Mv13-mv</strain>
    </source>
</reference>
<proteinExistence type="predicted"/>